<comment type="caution">
    <text evidence="2">The sequence shown here is derived from an EMBL/GenBank/DDBJ whole genome shotgun (WGS) entry which is preliminary data.</text>
</comment>
<reference evidence="2" key="2">
    <citation type="submission" date="2023-01" db="EMBL/GenBank/DDBJ databases">
        <title>Draft genome sequence of Portibacter lacus strain NBRC 108769.</title>
        <authorList>
            <person name="Sun Q."/>
            <person name="Mori K."/>
        </authorList>
    </citation>
    <scope>NUCLEOTIDE SEQUENCE</scope>
    <source>
        <strain evidence="2">NBRC 108769</strain>
    </source>
</reference>
<dbReference type="AlphaFoldDB" id="A0AA37SR74"/>
<proteinExistence type="predicted"/>
<keyword evidence="3" id="KW-1185">Reference proteome</keyword>
<keyword evidence="1" id="KW-0812">Transmembrane</keyword>
<name>A0AA37SR74_9BACT</name>
<reference evidence="2" key="1">
    <citation type="journal article" date="2014" name="Int. J. Syst. Evol. Microbiol.">
        <title>Complete genome sequence of Corynebacterium casei LMG S-19264T (=DSM 44701T), isolated from a smear-ripened cheese.</title>
        <authorList>
            <consortium name="US DOE Joint Genome Institute (JGI-PGF)"/>
            <person name="Walter F."/>
            <person name="Albersmeier A."/>
            <person name="Kalinowski J."/>
            <person name="Ruckert C."/>
        </authorList>
    </citation>
    <scope>NUCLEOTIDE SEQUENCE</scope>
    <source>
        <strain evidence="2">NBRC 108769</strain>
    </source>
</reference>
<dbReference type="PROSITE" id="PS51257">
    <property type="entry name" value="PROKAR_LIPOPROTEIN"/>
    <property type="match status" value="1"/>
</dbReference>
<dbReference type="EMBL" id="BSOH01000020">
    <property type="protein sequence ID" value="GLR18442.1"/>
    <property type="molecule type" value="Genomic_DNA"/>
</dbReference>
<feature type="transmembrane region" description="Helical" evidence="1">
    <location>
        <begin position="16"/>
        <end position="34"/>
    </location>
</feature>
<evidence type="ECO:0000256" key="1">
    <source>
        <dbReference type="SAM" id="Phobius"/>
    </source>
</evidence>
<keyword evidence="1" id="KW-0472">Membrane</keyword>
<organism evidence="2 3">
    <name type="scientific">Portibacter lacus</name>
    <dbReference type="NCBI Taxonomy" id="1099794"/>
    <lineage>
        <taxon>Bacteria</taxon>
        <taxon>Pseudomonadati</taxon>
        <taxon>Bacteroidota</taxon>
        <taxon>Saprospiria</taxon>
        <taxon>Saprospirales</taxon>
        <taxon>Haliscomenobacteraceae</taxon>
        <taxon>Portibacter</taxon>
    </lineage>
</organism>
<dbReference type="Proteomes" id="UP001156666">
    <property type="component" value="Unassembled WGS sequence"/>
</dbReference>
<evidence type="ECO:0000313" key="3">
    <source>
        <dbReference type="Proteomes" id="UP001156666"/>
    </source>
</evidence>
<protein>
    <submittedName>
        <fullName evidence="2">Uncharacterized protein</fullName>
    </submittedName>
</protein>
<accession>A0AA37SR74</accession>
<gene>
    <name evidence="2" type="ORF">GCM10007940_30580</name>
</gene>
<dbReference type="RefSeq" id="WP_235293804.1">
    <property type="nucleotide sequence ID" value="NZ_BSOH01000020.1"/>
</dbReference>
<evidence type="ECO:0000313" key="2">
    <source>
        <dbReference type="EMBL" id="GLR18442.1"/>
    </source>
</evidence>
<keyword evidence="1" id="KW-1133">Transmembrane helix</keyword>
<sequence length="84" mass="9999">MKTIIMPPQEKRRKHVAYMFFAVAFLSLSCFAYLNLCTENTLMIAEYMGDISYSDFRIEEIVLPDLHFFENSFQRIMELIFTRA</sequence>